<proteinExistence type="predicted"/>
<organism evidence="1 2">
    <name type="scientific">Metapseudomonas furukawaii</name>
    <name type="common">Pseudomonas furukawaii</name>
    <dbReference type="NCBI Taxonomy" id="1149133"/>
    <lineage>
        <taxon>Bacteria</taxon>
        <taxon>Pseudomonadati</taxon>
        <taxon>Pseudomonadota</taxon>
        <taxon>Gammaproteobacteria</taxon>
        <taxon>Pseudomonadales</taxon>
        <taxon>Pseudomonadaceae</taxon>
        <taxon>Metapseudomonas</taxon>
    </lineage>
</organism>
<gene>
    <name evidence="1" type="ORF">KF707C_6850</name>
</gene>
<dbReference type="Proteomes" id="UP000218554">
    <property type="component" value="Chromosome"/>
</dbReference>
<reference evidence="1 2" key="2">
    <citation type="journal article" date="2017" name="Int. J. Syst. Evol. Microbiol.">
        <title>Pseudomonas furukawaii sp. nov., a polychlorinated biphenyl-degrading bacterium isolated from biphenyl-contaminated soil in Japan.</title>
        <authorList>
            <person name="Kimura N."/>
            <person name="Watanabe T."/>
            <person name="Suenaga H."/>
            <person name="Fujihara H."/>
            <person name="Futagami T."/>
            <person name="Goto M."/>
            <person name="Hanada S."/>
            <person name="Hirose J."/>
        </authorList>
    </citation>
    <scope>NUCLEOTIDE SEQUENCE [LARGE SCALE GENOMIC DNA]</scope>
    <source>
        <strain evidence="2">DSM 10086 / NBRC 110670 / KF707</strain>
    </source>
</reference>
<keyword evidence="2" id="KW-1185">Reference proteome</keyword>
<evidence type="ECO:0000313" key="2">
    <source>
        <dbReference type="Proteomes" id="UP000218554"/>
    </source>
</evidence>
<dbReference type="KEGG" id="pfuw:KF707C_6850"/>
<evidence type="ECO:0000313" key="1">
    <source>
        <dbReference type="EMBL" id="BAU72373.1"/>
    </source>
</evidence>
<dbReference type="AlphaFoldDB" id="A0AAD1FEB1"/>
<dbReference type="EMBL" id="AP014862">
    <property type="protein sequence ID" value="BAU72373.1"/>
    <property type="molecule type" value="Genomic_DNA"/>
</dbReference>
<reference evidence="2" key="1">
    <citation type="submission" date="2015-05" db="EMBL/GenBank/DDBJ databases">
        <title>Draft genome sequencing of a biphenyl-degrading bacterium, Pseudomonas balearica KF707 (=NBRC110670).</title>
        <authorList>
            <person name="Kimura N."/>
            <person name="Hirose J."/>
            <person name="Watanabe T."/>
            <person name="Suenaga H."/>
            <person name="Fujihara H."/>
            <person name="Noguchi M."/>
            <person name="Hashimoto M."/>
            <person name="Shimodaira J."/>
            <person name="Tsuchikane K."/>
            <person name="Hosoyama A."/>
            <person name="Yamazoe A."/>
            <person name="Fujita N."/>
            <person name="Furukawa K."/>
        </authorList>
    </citation>
    <scope>NUCLEOTIDE SEQUENCE [LARGE SCALE GENOMIC DNA]</scope>
    <source>
        <strain evidence="2">DSM 10086 / NBRC 110670 / KF707</strain>
    </source>
</reference>
<accession>A0AAD1FEB1</accession>
<name>A0AAD1FEB1_METFU</name>
<protein>
    <submittedName>
        <fullName evidence="1">Uncharacterized protein</fullName>
    </submittedName>
</protein>
<sequence>MALSDKRQERELDELQQVSASPIWTAEDRTKALVLWLEWGRTCRSTDELRRMARRLLNDAIFAGYAEQVLEKVNQ</sequence>